<accession>A0ABR3S2L8</accession>
<dbReference type="Proteomes" id="UP001521222">
    <property type="component" value="Unassembled WGS sequence"/>
</dbReference>
<sequence length="379" mass="42248">MPSAIQQSREATLSRDMQVCYNAPIKGAFSNPQPNDASLKDSMSLVGNSNSPKHKFEADSETAIYIGIKASGSIGASIDARFRYFPCQSLSIIKRLLEEHHAGFKSIRHLAYRPYDRLAIWSTGIGLTNLGAMVILQSEMPESAILEGRAKEGDKWVQLQSEAFLKKRGATEPAGPMDPKKPRTAFAKTTEVEVEVKVEEHPVQISTELHDRFSIYPKQLCDIVEKGYNDEVYDILDRVQAGRPLVQGITYHIQQGARWDSGEIIYKLMLKEVLPNSAMANVKALEHFISKAPTKKALYIKAAETKLANPQYSQLHSVPPNHMGWGFDKSGCLSLRLTTIEDNKLKHEFIFVHRKAVEVGKVDGDDECQVIDGPVNAKK</sequence>
<protein>
    <submittedName>
        <fullName evidence="1">Uncharacterized protein</fullName>
    </submittedName>
</protein>
<keyword evidence="2" id="KW-1185">Reference proteome</keyword>
<evidence type="ECO:0000313" key="2">
    <source>
        <dbReference type="Proteomes" id="UP001521222"/>
    </source>
</evidence>
<evidence type="ECO:0000313" key="1">
    <source>
        <dbReference type="EMBL" id="KAL1610916.1"/>
    </source>
</evidence>
<organism evidence="1 2">
    <name type="scientific">Nothophoma quercina</name>
    <dbReference type="NCBI Taxonomy" id="749835"/>
    <lineage>
        <taxon>Eukaryota</taxon>
        <taxon>Fungi</taxon>
        <taxon>Dikarya</taxon>
        <taxon>Ascomycota</taxon>
        <taxon>Pezizomycotina</taxon>
        <taxon>Dothideomycetes</taxon>
        <taxon>Pleosporomycetidae</taxon>
        <taxon>Pleosporales</taxon>
        <taxon>Pleosporineae</taxon>
        <taxon>Didymellaceae</taxon>
        <taxon>Nothophoma</taxon>
    </lineage>
</organism>
<reference evidence="1 2" key="1">
    <citation type="submission" date="2024-02" db="EMBL/GenBank/DDBJ databases">
        <title>De novo assembly and annotation of 12 fungi associated with fruit tree decline syndrome in Ontario, Canada.</title>
        <authorList>
            <person name="Sulman M."/>
            <person name="Ellouze W."/>
            <person name="Ilyukhin E."/>
        </authorList>
    </citation>
    <scope>NUCLEOTIDE SEQUENCE [LARGE SCALE GENOMIC DNA]</scope>
    <source>
        <strain evidence="1 2">M97-236</strain>
    </source>
</reference>
<proteinExistence type="predicted"/>
<dbReference type="EMBL" id="JAKIXB020000002">
    <property type="protein sequence ID" value="KAL1610916.1"/>
    <property type="molecule type" value="Genomic_DNA"/>
</dbReference>
<name>A0ABR3S2L8_9PLEO</name>
<gene>
    <name evidence="1" type="ORF">SLS59_000553</name>
</gene>
<comment type="caution">
    <text evidence="1">The sequence shown here is derived from an EMBL/GenBank/DDBJ whole genome shotgun (WGS) entry which is preliminary data.</text>
</comment>